<keyword evidence="8" id="KW-1185">Reference proteome</keyword>
<dbReference type="InterPro" id="IPR002888">
    <property type="entry name" value="2Fe-2S-bd"/>
</dbReference>
<dbReference type="PANTHER" id="PTHR44379">
    <property type="entry name" value="OXIDOREDUCTASE WITH IRON-SULFUR SUBUNIT"/>
    <property type="match status" value="1"/>
</dbReference>
<dbReference type="AlphaFoldDB" id="A0A443LIF8"/>
<dbReference type="Pfam" id="PF01799">
    <property type="entry name" value="Fer2_2"/>
    <property type="match status" value="1"/>
</dbReference>
<name>A0A443LIF8_9RHOB</name>
<proteinExistence type="predicted"/>
<dbReference type="GO" id="GO:0046872">
    <property type="term" value="F:metal ion binding"/>
    <property type="evidence" value="ECO:0007669"/>
    <property type="project" value="UniProtKB-KW"/>
</dbReference>
<dbReference type="SUPFAM" id="SSF54292">
    <property type="entry name" value="2Fe-2S ferredoxin-like"/>
    <property type="match status" value="1"/>
</dbReference>
<evidence type="ECO:0000256" key="1">
    <source>
        <dbReference type="ARBA" id="ARBA00022714"/>
    </source>
</evidence>
<reference evidence="7 8" key="1">
    <citation type="submission" date="2019-01" db="EMBL/GenBank/DDBJ databases">
        <title>Sinorhodobacter populi sp. nov. isolated from the symptomatic bark tissue of Populus euramericana canker.</title>
        <authorList>
            <person name="Xu G."/>
        </authorList>
    </citation>
    <scope>NUCLEOTIDE SEQUENCE [LARGE SCALE GENOMIC DNA]</scope>
    <source>
        <strain evidence="7 8">CGMCC 1.12963</strain>
    </source>
</reference>
<dbReference type="PANTHER" id="PTHR44379:SF6">
    <property type="entry name" value="BLR6046 PROTEIN"/>
    <property type="match status" value="1"/>
</dbReference>
<keyword evidence="3" id="KW-0560">Oxidoreductase</keyword>
<dbReference type="Gene3D" id="1.10.150.120">
    <property type="entry name" value="[2Fe-2S]-binding domain"/>
    <property type="match status" value="1"/>
</dbReference>
<dbReference type="InterPro" id="IPR036884">
    <property type="entry name" value="2Fe-2S-bd_dom_sf"/>
</dbReference>
<dbReference type="InterPro" id="IPR001041">
    <property type="entry name" value="2Fe-2S_ferredoxin-type"/>
</dbReference>
<keyword evidence="4" id="KW-0408">Iron</keyword>
<dbReference type="PROSITE" id="PS51085">
    <property type="entry name" value="2FE2S_FER_2"/>
    <property type="match status" value="1"/>
</dbReference>
<dbReference type="SUPFAM" id="SSF47741">
    <property type="entry name" value="CO dehydrogenase ISP C-domain like"/>
    <property type="match status" value="1"/>
</dbReference>
<organism evidence="7 8">
    <name type="scientific">Paenirhodobacter huangdaonensis</name>
    <dbReference type="NCBI Taxonomy" id="2501515"/>
    <lineage>
        <taxon>Bacteria</taxon>
        <taxon>Pseudomonadati</taxon>
        <taxon>Pseudomonadota</taxon>
        <taxon>Alphaproteobacteria</taxon>
        <taxon>Rhodobacterales</taxon>
        <taxon>Rhodobacter group</taxon>
        <taxon>Paenirhodobacter</taxon>
    </lineage>
</organism>
<dbReference type="Pfam" id="PF00111">
    <property type="entry name" value="Fer2"/>
    <property type="match status" value="1"/>
</dbReference>
<dbReference type="PROSITE" id="PS00197">
    <property type="entry name" value="2FE2S_FER_1"/>
    <property type="match status" value="1"/>
</dbReference>
<dbReference type="GO" id="GO:0051537">
    <property type="term" value="F:2 iron, 2 sulfur cluster binding"/>
    <property type="evidence" value="ECO:0007669"/>
    <property type="project" value="UniProtKB-KW"/>
</dbReference>
<dbReference type="Proteomes" id="UP000288071">
    <property type="component" value="Unassembled WGS sequence"/>
</dbReference>
<feature type="domain" description="2Fe-2S ferredoxin-type" evidence="6">
    <location>
        <begin position="1"/>
        <end position="77"/>
    </location>
</feature>
<dbReference type="CDD" id="cd00207">
    <property type="entry name" value="fer2"/>
    <property type="match status" value="1"/>
</dbReference>
<gene>
    <name evidence="7" type="ORF">EOW66_17745</name>
</gene>
<evidence type="ECO:0000256" key="3">
    <source>
        <dbReference type="ARBA" id="ARBA00023002"/>
    </source>
</evidence>
<evidence type="ECO:0000259" key="6">
    <source>
        <dbReference type="PROSITE" id="PS51085"/>
    </source>
</evidence>
<evidence type="ECO:0000256" key="4">
    <source>
        <dbReference type="ARBA" id="ARBA00023004"/>
    </source>
</evidence>
<dbReference type="EMBL" id="SAVA01000013">
    <property type="protein sequence ID" value="RWR48961.1"/>
    <property type="molecule type" value="Genomic_DNA"/>
</dbReference>
<comment type="caution">
    <text evidence="7">The sequence shown here is derived from an EMBL/GenBank/DDBJ whole genome shotgun (WGS) entry which is preliminary data.</text>
</comment>
<evidence type="ECO:0000313" key="7">
    <source>
        <dbReference type="EMBL" id="RWR48961.1"/>
    </source>
</evidence>
<dbReference type="InterPro" id="IPR012675">
    <property type="entry name" value="Beta-grasp_dom_sf"/>
</dbReference>
<keyword evidence="1" id="KW-0001">2Fe-2S</keyword>
<evidence type="ECO:0000313" key="8">
    <source>
        <dbReference type="Proteomes" id="UP000288071"/>
    </source>
</evidence>
<dbReference type="InterPro" id="IPR006058">
    <property type="entry name" value="2Fe2S_fd_BS"/>
</dbReference>
<dbReference type="InterPro" id="IPR036010">
    <property type="entry name" value="2Fe-2S_ferredoxin-like_sf"/>
</dbReference>
<accession>A0A443LIF8</accession>
<keyword evidence="5" id="KW-0411">Iron-sulfur</keyword>
<reference evidence="8" key="2">
    <citation type="submission" date="2019-01" db="EMBL/GenBank/DDBJ databases">
        <title>Sinorhodobacter populi sp. nov. isolated from the symptomatic bark tissue of Populus euramericana canker.</title>
        <authorList>
            <person name="Li Y."/>
        </authorList>
    </citation>
    <scope>NUCLEOTIDE SEQUENCE [LARGE SCALE GENOMIC DNA]</scope>
    <source>
        <strain evidence="8">CGMCC 1.12963</strain>
    </source>
</reference>
<evidence type="ECO:0000256" key="5">
    <source>
        <dbReference type="ARBA" id="ARBA00023014"/>
    </source>
</evidence>
<dbReference type="InterPro" id="IPR051452">
    <property type="entry name" value="Diverse_Oxidoreductases"/>
</dbReference>
<sequence>MTIRLAVNGQDHALDLPPQTSLLEVLRNDLGLNGPKYGCGYGECGACSVLVDGQAARACVMTLGAVAGRQVTTLEGLGTPEAPHPVQRAFIEEEGAQCGYCLNGMIVTVTALLRDTPAPDRATLARALRHNLCRCGTHLEILRAAERAVELMDEARR</sequence>
<protein>
    <submittedName>
        <fullName evidence="7">(2Fe-2S)-binding protein</fullName>
    </submittedName>
</protein>
<keyword evidence="2" id="KW-0479">Metal-binding</keyword>
<evidence type="ECO:0000256" key="2">
    <source>
        <dbReference type="ARBA" id="ARBA00022723"/>
    </source>
</evidence>
<dbReference type="GO" id="GO:0016491">
    <property type="term" value="F:oxidoreductase activity"/>
    <property type="evidence" value="ECO:0007669"/>
    <property type="project" value="UniProtKB-KW"/>
</dbReference>
<dbReference type="Gene3D" id="3.10.20.30">
    <property type="match status" value="1"/>
</dbReference>
<dbReference type="RefSeq" id="WP_128157680.1">
    <property type="nucleotide sequence ID" value="NZ_JBHSOM010000010.1"/>
</dbReference>